<dbReference type="GO" id="GO:0035869">
    <property type="term" value="C:ciliary transition zone"/>
    <property type="evidence" value="ECO:0007669"/>
    <property type="project" value="TreeGrafter"/>
</dbReference>
<evidence type="ECO:0000256" key="6">
    <source>
        <dbReference type="ARBA" id="ARBA00023054"/>
    </source>
</evidence>
<keyword evidence="7" id="KW-0206">Cytoskeleton</keyword>
<keyword evidence="8" id="KW-0966">Cell projection</keyword>
<evidence type="ECO:0000256" key="1">
    <source>
        <dbReference type="ARBA" id="ARBA00004120"/>
    </source>
</evidence>
<feature type="coiled-coil region" evidence="10">
    <location>
        <begin position="427"/>
        <end position="461"/>
    </location>
</feature>
<evidence type="ECO:0000256" key="3">
    <source>
        <dbReference type="ARBA" id="ARBA00022490"/>
    </source>
</evidence>
<comment type="subcellular location">
    <subcellularLocation>
        <location evidence="1">Cytoplasm</location>
        <location evidence="1">Cytoskeleton</location>
        <location evidence="1">Cilium basal body</location>
    </subcellularLocation>
    <subcellularLocation>
        <location evidence="2">Cytoplasm</location>
        <location evidence="2">Cytoskeleton</location>
        <location evidence="2">Microtubule organizing center</location>
        <location evidence="2">Centrosome</location>
    </subcellularLocation>
</comment>
<feature type="coiled-coil region" evidence="10">
    <location>
        <begin position="1788"/>
        <end position="1879"/>
    </location>
</feature>
<evidence type="ECO:0000256" key="2">
    <source>
        <dbReference type="ARBA" id="ARBA00004300"/>
    </source>
</evidence>
<dbReference type="PANTHER" id="PTHR18879:SF20">
    <property type="entry name" value="CENTROSOMAL PROTEIN OF 290 KDA"/>
    <property type="match status" value="1"/>
</dbReference>
<feature type="coiled-coil region" evidence="10">
    <location>
        <begin position="1469"/>
        <end position="1585"/>
    </location>
</feature>
<dbReference type="GO" id="GO:0097711">
    <property type="term" value="P:ciliary basal body-plasma membrane docking"/>
    <property type="evidence" value="ECO:0007669"/>
    <property type="project" value="TreeGrafter"/>
</dbReference>
<feature type="coiled-coil region" evidence="10">
    <location>
        <begin position="119"/>
        <end position="241"/>
    </location>
</feature>
<evidence type="ECO:0000256" key="10">
    <source>
        <dbReference type="SAM" id="Coils"/>
    </source>
</evidence>
<dbReference type="GO" id="GO:1905515">
    <property type="term" value="P:non-motile cilium assembly"/>
    <property type="evidence" value="ECO:0007669"/>
    <property type="project" value="TreeGrafter"/>
</dbReference>
<feature type="coiled-coil region" evidence="10">
    <location>
        <begin position="282"/>
        <end position="395"/>
    </location>
</feature>
<feature type="repeat" description="Pumilio" evidence="9">
    <location>
        <begin position="1109"/>
        <end position="1144"/>
    </location>
</feature>
<reference evidence="11" key="1">
    <citation type="submission" date="2024-04" db="EMBL/GenBank/DDBJ databases">
        <authorList>
            <consortium name="Molecular Ecology Group"/>
        </authorList>
    </citation>
    <scope>NUCLEOTIDE SEQUENCE</scope>
</reference>
<evidence type="ECO:0000256" key="9">
    <source>
        <dbReference type="PROSITE-ProRule" id="PRU00317"/>
    </source>
</evidence>
<keyword evidence="4" id="KW-0677">Repeat</keyword>
<feature type="coiled-coil region" evidence="10">
    <location>
        <begin position="1292"/>
        <end position="1319"/>
    </location>
</feature>
<dbReference type="InterPro" id="IPR026201">
    <property type="entry name" value="Cep290"/>
</dbReference>
<gene>
    <name evidence="11" type="ORF">LPLAT_LOCUS10189</name>
</gene>
<name>A0AAV2NW24_9HYME</name>
<dbReference type="GO" id="GO:0034451">
    <property type="term" value="C:centriolar satellite"/>
    <property type="evidence" value="ECO:0007669"/>
    <property type="project" value="TreeGrafter"/>
</dbReference>
<evidence type="ECO:0000313" key="11">
    <source>
        <dbReference type="EMBL" id="CAL1684597.1"/>
    </source>
</evidence>
<evidence type="ECO:0008006" key="13">
    <source>
        <dbReference type="Google" id="ProtNLM"/>
    </source>
</evidence>
<dbReference type="PROSITE" id="PS50302">
    <property type="entry name" value="PUM"/>
    <property type="match status" value="1"/>
</dbReference>
<keyword evidence="12" id="KW-1185">Reference proteome</keyword>
<sequence>MVRTDWDRILSVNASSLTDEEIEDLFPTVVRCDVNEITDVYNLRTLMRLSQEMLTYKDNQVEALLLECGELKETIASLRPETSKRKIKDHGISSIKQDSDDFTKDTREYAAYPDTQARYTDTNEKVKTLMVELEGLDKENEILKRRLTTLKDEMEDATEKMNEMTQELNSAQIKVTEYKDKIQKLEQENEALVIQIEEITAQQIDRDKMLDEFGVAIDTRISEWKGILDEKDMEIARLKENVSQSLMHSVTSVQEENKSQIIRLNDEITRRDAIIVELQAKLSDAIVEINESAALIEKLKAQETQESVKSLKRKEQKSLLKKIQIANEKISNLENALSQAQDDAKSQSSKLCEVLSTLKNYEDGNQTLAKALNEINELKIKINHKNEHIEDLANVVNKLEMLNSYQEMEILTLREKLGIPEDESISIKSVVAKRKEESRKMEQLIQQNKNLIEENLELKSDIRMLKYKLSKSEKILDISDNLGDFSNQFLHSTKLMESENMQVSSKTDIFEINQNIQIVIEENEALRKGMHEIMDSIRNQDGKSEVEIQSSTLERLLEALDVRHLAGWYHPAMRLQEHLNVVQGSNTELRSQLRLLRKELQKKDNILQDLAAIKNVDFEKLYEIHSEDEAIMTCLAEMKALQMAYKNEAEEWEKQKDLLIQESNELKDETDGLKKQLEVYKKNWQIIEDGDDEVRKEFAVKTREYADAINEIIIMSRKNSSLNKLLNKETGRLYEYQKDIIKKENDLNRALTDANKYNKTLLSEISLLQSNLCNSVSITVHNELKEKYEELNIRHHALLENVMIFRDSSEISSLKAEIEVIRQEKYQLVEDLRKMDNCKNDDNLQQKLKEIEARELIERQRADQMARLYEISQTQLAKCEDNVKQLSIVNSENQEKLIQIHKKLSKEIVLQEATQVDDNRIQELQNEKMQLVIESESLKKMLQISEDEARLQYSLNSLQTLELDSLRHQILDLQAVSEDKATISRLDFELTSKKMSEMELTTQKTRLQNELSCMQQELDSSRRKYEEMRSYVEDYRKQCDNRCKYYTDIIYFLQCQYAGSTSISTLEKVITLATKLKIDRQNIDTEMQKTKKCHEDIKYEQQLLSARLEIIERLKDILEQQIGAGSVQTIMERFAESSQQTLIDFKYKRRIAHLEHELQIANSKFNEYESVITSMEQDMLNVQRAWYPQQDNQPQINTPNVETKSIQAATETQVGSVQTDSYTCCLDQKVQDTTGEIVVFKDIQKSIEPNETIKKTFREAGNNTEESDSSVIPPNEQLNQALKLASERSVMLVKCESQLAEYKAKVDALNKAIVEKDSQYQATVDTLNKAIEEKDLQYRTRMDTLNKAIEEKDSHLAQKQNVLDELISQPRVTNTDCTDKLALKSTINSLQKLINQKEETILRYQNLLKEDRDEHSRAASRFQDEIKGLHDRILAMQSESRKNDEPVISVKNIFEKTSDETAAKVPRSSAAQEEEIARLREKVSTLEAELNISKELSERWHRLAEERLKHMDRMRERLEQQHKNELESYRGESNKWQSEADTLRQQLSENRMLLTKGNISLMKELQEKDDKIYELTLACQQLQNEVELIESVNRSQQMTVRDTKANETPHHSHRDQMQQQNQVDVLRRQLQSLMEKEKTYKYEITDLKQQLSRRYMATKTQEKKISQREAQLERKVTSLEEELHKAKTQLDREYLAQEIKKAKTAEELSLWEKQKKWQQTAEKLKEKLKEKTNEYEKLLTNYEKLRSVVSCMEREKWHLRSKLKLESDSVPGNSLTRPVSTIQLNAIEKELEKECRILRERVKELTDRLEKESNEHLILEIAELKRHNAALEAVSQGNTCVISQLEKLEMTKDILEKMNLKLEGENFELRLELEKANSDTPRLRKKVEHLEKYIKLLKAEKSSDSTPRSSEKELPEMSNKKSIFEMEKTIFTLKRIIEKLQAENKRLKFNSKKNHFLTNQGKINSTDGNILLQRQYEESQKHVISLESDLRLAEQRIVMLEKAQKEDDNGDFHILKQQLIHKSELLEKVKQLLTRAAINEKTLRQRVQQLESKQILSTIPEYHVTPPTPD</sequence>
<feature type="coiled-coil region" evidence="10">
    <location>
        <begin position="1345"/>
        <end position="1414"/>
    </location>
</feature>
<dbReference type="Proteomes" id="UP001497644">
    <property type="component" value="Chromosome 5"/>
</dbReference>
<dbReference type="EMBL" id="OZ034828">
    <property type="protein sequence ID" value="CAL1684597.1"/>
    <property type="molecule type" value="Genomic_DNA"/>
</dbReference>
<proteinExistence type="predicted"/>
<evidence type="ECO:0000256" key="8">
    <source>
        <dbReference type="ARBA" id="ARBA00023273"/>
    </source>
</evidence>
<dbReference type="InterPro" id="IPR001313">
    <property type="entry name" value="Pumilio_RNA-bd_rpt"/>
</dbReference>
<keyword evidence="6 10" id="KW-0175">Coiled coil</keyword>
<accession>A0AAV2NW24</accession>
<keyword evidence="5" id="KW-0970">Cilium biogenesis/degradation</keyword>
<dbReference type="GO" id="GO:0003723">
    <property type="term" value="F:RNA binding"/>
    <property type="evidence" value="ECO:0007669"/>
    <property type="project" value="InterPro"/>
</dbReference>
<dbReference type="GO" id="GO:1905349">
    <property type="term" value="P:ciliary transition zone assembly"/>
    <property type="evidence" value="ECO:0007669"/>
    <property type="project" value="TreeGrafter"/>
</dbReference>
<protein>
    <recommendedName>
        <fullName evidence="13">Centrosomal protein of 290 kDa</fullName>
    </recommendedName>
</protein>
<evidence type="ECO:0000256" key="5">
    <source>
        <dbReference type="ARBA" id="ARBA00022794"/>
    </source>
</evidence>
<evidence type="ECO:0000313" key="12">
    <source>
        <dbReference type="Proteomes" id="UP001497644"/>
    </source>
</evidence>
<evidence type="ECO:0000256" key="4">
    <source>
        <dbReference type="ARBA" id="ARBA00022737"/>
    </source>
</evidence>
<feature type="coiled-coil region" evidence="10">
    <location>
        <begin position="1976"/>
        <end position="2003"/>
    </location>
</feature>
<evidence type="ECO:0000256" key="7">
    <source>
        <dbReference type="ARBA" id="ARBA00023212"/>
    </source>
</evidence>
<keyword evidence="3" id="KW-0963">Cytoplasm</keyword>
<feature type="coiled-coil region" evidence="10">
    <location>
        <begin position="997"/>
        <end position="1038"/>
    </location>
</feature>
<organism evidence="11 12">
    <name type="scientific">Lasius platythorax</name>
    <dbReference type="NCBI Taxonomy" id="488582"/>
    <lineage>
        <taxon>Eukaryota</taxon>
        <taxon>Metazoa</taxon>
        <taxon>Ecdysozoa</taxon>
        <taxon>Arthropoda</taxon>
        <taxon>Hexapoda</taxon>
        <taxon>Insecta</taxon>
        <taxon>Pterygota</taxon>
        <taxon>Neoptera</taxon>
        <taxon>Endopterygota</taxon>
        <taxon>Hymenoptera</taxon>
        <taxon>Apocrita</taxon>
        <taxon>Aculeata</taxon>
        <taxon>Formicoidea</taxon>
        <taxon>Formicidae</taxon>
        <taxon>Formicinae</taxon>
        <taxon>Lasius</taxon>
        <taxon>Lasius</taxon>
    </lineage>
</organism>
<dbReference type="PANTHER" id="PTHR18879">
    <property type="entry name" value="CENTROSOMAL PROTEIN OF 290 KDA"/>
    <property type="match status" value="1"/>
</dbReference>
<feature type="coiled-coil region" evidence="10">
    <location>
        <begin position="635"/>
        <end position="683"/>
    </location>
</feature>
<feature type="coiled-coil region" evidence="10">
    <location>
        <begin position="1616"/>
        <end position="1755"/>
    </location>
</feature>